<dbReference type="Gene3D" id="3.40.50.300">
    <property type="entry name" value="P-loop containing nucleotide triphosphate hydrolases"/>
    <property type="match status" value="2"/>
</dbReference>
<feature type="short sequence motif" description="DEAH box" evidence="10">
    <location>
        <begin position="464"/>
        <end position="467"/>
    </location>
</feature>
<accession>A0A1Y0VNS5</accession>
<dbReference type="InterPro" id="IPR006310">
    <property type="entry name" value="DinG"/>
</dbReference>
<keyword evidence="4 10" id="KW-0540">Nuclease</keyword>
<evidence type="ECO:0000256" key="8">
    <source>
        <dbReference type="ARBA" id="ARBA00022840"/>
    </source>
</evidence>
<dbReference type="InterPro" id="IPR013520">
    <property type="entry name" value="Ribonucl_H"/>
</dbReference>
<protein>
    <recommendedName>
        <fullName evidence="10 11">3'-5' exonuclease DinG</fullName>
        <ecNumber evidence="10 11">3.1.-.-</ecNumber>
    </recommendedName>
</protein>
<evidence type="ECO:0000256" key="6">
    <source>
        <dbReference type="ARBA" id="ARBA00022801"/>
    </source>
</evidence>
<dbReference type="GO" id="GO:0005524">
    <property type="term" value="F:ATP binding"/>
    <property type="evidence" value="ECO:0007669"/>
    <property type="project" value="UniProtKB-UniRule"/>
</dbReference>
<dbReference type="HAMAP" id="MF_02206">
    <property type="entry name" value="DinG_exonucl"/>
    <property type="match status" value="1"/>
</dbReference>
<dbReference type="GO" id="GO:0045004">
    <property type="term" value="P:DNA replication proofreading"/>
    <property type="evidence" value="ECO:0007669"/>
    <property type="project" value="TreeGrafter"/>
</dbReference>
<dbReference type="GO" id="GO:0004386">
    <property type="term" value="F:helicase activity"/>
    <property type="evidence" value="ECO:0007669"/>
    <property type="project" value="UniProtKB-KW"/>
</dbReference>
<dbReference type="Proteomes" id="UP000196118">
    <property type="component" value="Chromosome"/>
</dbReference>
<feature type="domain" description="Helicase ATP-binding" evidence="12">
    <location>
        <begin position="235"/>
        <end position="518"/>
    </location>
</feature>
<evidence type="ECO:0000256" key="3">
    <source>
        <dbReference type="ARBA" id="ARBA00022705"/>
    </source>
</evidence>
<dbReference type="SMART" id="SM00491">
    <property type="entry name" value="HELICc2"/>
    <property type="match status" value="1"/>
</dbReference>
<dbReference type="InterPro" id="IPR027417">
    <property type="entry name" value="P-loop_NTPase"/>
</dbReference>
<evidence type="ECO:0000256" key="5">
    <source>
        <dbReference type="ARBA" id="ARBA00022741"/>
    </source>
</evidence>
<dbReference type="Pfam" id="PF00270">
    <property type="entry name" value="DEAD"/>
    <property type="match status" value="1"/>
</dbReference>
<keyword evidence="7 10" id="KW-0269">Exonuclease</keyword>
<dbReference type="GO" id="GO:0016818">
    <property type="term" value="F:hydrolase activity, acting on acid anhydrides, in phosphorus-containing anhydrides"/>
    <property type="evidence" value="ECO:0007669"/>
    <property type="project" value="InterPro"/>
</dbReference>
<comment type="similarity">
    <text evidence="10 11">Belongs to the helicase family. DinG subfamily. Type 2 sub-subfamily.</text>
</comment>
<keyword evidence="3" id="KW-0235">DNA replication</keyword>
<dbReference type="InterPro" id="IPR006054">
    <property type="entry name" value="DnaQ"/>
</dbReference>
<organism evidence="13 14">
    <name type="scientific">Pediococcus pentosaceus</name>
    <dbReference type="NCBI Taxonomy" id="1255"/>
    <lineage>
        <taxon>Bacteria</taxon>
        <taxon>Bacillati</taxon>
        <taxon>Bacillota</taxon>
        <taxon>Bacilli</taxon>
        <taxon>Lactobacillales</taxon>
        <taxon>Lactobacillaceae</taxon>
        <taxon>Pediococcus</taxon>
    </lineage>
</organism>
<dbReference type="Pfam" id="PF13307">
    <property type="entry name" value="Helicase_C_2"/>
    <property type="match status" value="1"/>
</dbReference>
<comment type="function">
    <text evidence="10 11">3'-5' exonuclease.</text>
</comment>
<dbReference type="Gene3D" id="3.30.420.10">
    <property type="entry name" value="Ribonuclease H-like superfamily/Ribonuclease H"/>
    <property type="match status" value="1"/>
</dbReference>
<dbReference type="SUPFAM" id="SSF52540">
    <property type="entry name" value="P-loop containing nucleoside triphosphate hydrolases"/>
    <property type="match status" value="1"/>
</dbReference>
<evidence type="ECO:0000256" key="9">
    <source>
        <dbReference type="ARBA" id="ARBA00022932"/>
    </source>
</evidence>
<evidence type="ECO:0000256" key="7">
    <source>
        <dbReference type="ARBA" id="ARBA00022839"/>
    </source>
</evidence>
<dbReference type="GO" id="GO:0003677">
    <property type="term" value="F:DNA binding"/>
    <property type="evidence" value="ECO:0007669"/>
    <property type="project" value="InterPro"/>
</dbReference>
<evidence type="ECO:0000256" key="4">
    <source>
        <dbReference type="ARBA" id="ARBA00022722"/>
    </source>
</evidence>
<dbReference type="PROSITE" id="PS51193">
    <property type="entry name" value="HELICASE_ATP_BIND_2"/>
    <property type="match status" value="1"/>
</dbReference>
<dbReference type="InterPro" id="IPR014001">
    <property type="entry name" value="Helicase_ATP-bd"/>
</dbReference>
<evidence type="ECO:0000256" key="2">
    <source>
        <dbReference type="ARBA" id="ARBA00022695"/>
    </source>
</evidence>
<dbReference type="CDD" id="cd06127">
    <property type="entry name" value="DEDDh"/>
    <property type="match status" value="1"/>
</dbReference>
<dbReference type="AlphaFoldDB" id="A0A1Y0VNS5"/>
<keyword evidence="2" id="KW-0548">Nucleotidyltransferase</keyword>
<reference evidence="13 14" key="1">
    <citation type="submission" date="2017-05" db="EMBL/GenBank/DDBJ databases">
        <title>Genome sequence of Pediococcus pentosaceus strain SRCM100892.</title>
        <authorList>
            <person name="Cho S.H."/>
        </authorList>
    </citation>
    <scope>NUCLEOTIDE SEQUENCE [LARGE SCALE GENOMIC DNA]</scope>
    <source>
        <strain evidence="13 14">SRCM100892</strain>
    </source>
</reference>
<dbReference type="GO" id="GO:0008408">
    <property type="term" value="F:3'-5' exonuclease activity"/>
    <property type="evidence" value="ECO:0007669"/>
    <property type="project" value="UniProtKB-UniRule"/>
</dbReference>
<evidence type="ECO:0000256" key="1">
    <source>
        <dbReference type="ARBA" id="ARBA00022679"/>
    </source>
</evidence>
<dbReference type="InterPro" id="IPR012337">
    <property type="entry name" value="RNaseH-like_sf"/>
</dbReference>
<dbReference type="EMBL" id="CP021474">
    <property type="protein sequence ID" value="ARW19801.1"/>
    <property type="molecule type" value="Genomic_DNA"/>
</dbReference>
<dbReference type="SMART" id="SM00487">
    <property type="entry name" value="DEXDc"/>
    <property type="match status" value="1"/>
</dbReference>
<dbReference type="InterPro" id="IPR011545">
    <property type="entry name" value="DEAD/DEAH_box_helicase_dom"/>
</dbReference>
<evidence type="ECO:0000313" key="13">
    <source>
        <dbReference type="EMBL" id="ARW19801.1"/>
    </source>
</evidence>
<evidence type="ECO:0000259" key="12">
    <source>
        <dbReference type="PROSITE" id="PS51193"/>
    </source>
</evidence>
<keyword evidence="6 10" id="KW-0378">Hydrolase</keyword>
<dbReference type="NCBIfam" id="TIGR01407">
    <property type="entry name" value="dinG_rel"/>
    <property type="match status" value="1"/>
</dbReference>
<evidence type="ECO:0000256" key="10">
    <source>
        <dbReference type="HAMAP-Rule" id="MF_02206"/>
    </source>
</evidence>
<evidence type="ECO:0000256" key="11">
    <source>
        <dbReference type="RuleBase" id="RU364106"/>
    </source>
</evidence>
<keyword evidence="1" id="KW-0808">Transferase</keyword>
<proteinExistence type="inferred from homology"/>
<dbReference type="InterPro" id="IPR036397">
    <property type="entry name" value="RNaseH_sf"/>
</dbReference>
<dbReference type="PANTHER" id="PTHR30231:SF41">
    <property type="entry name" value="DNA POLYMERASE III SUBUNIT EPSILON"/>
    <property type="match status" value="1"/>
</dbReference>
<dbReference type="NCBIfam" id="TIGR00573">
    <property type="entry name" value="dnaq"/>
    <property type="match status" value="1"/>
</dbReference>
<dbReference type="GO" id="GO:0003887">
    <property type="term" value="F:DNA-directed DNA polymerase activity"/>
    <property type="evidence" value="ECO:0007669"/>
    <property type="project" value="UniProtKB-KW"/>
</dbReference>
<gene>
    <name evidence="10 11 13" type="primary">dinG</name>
    <name evidence="13" type="ORF">S100892_01228</name>
</gene>
<keyword evidence="13" id="KW-0347">Helicase</keyword>
<dbReference type="SUPFAM" id="SSF53098">
    <property type="entry name" value="Ribonuclease H-like"/>
    <property type="match status" value="1"/>
</dbReference>
<name>A0A1Y0VNS5_PEDPE</name>
<dbReference type="PANTHER" id="PTHR30231">
    <property type="entry name" value="DNA POLYMERASE III SUBUNIT EPSILON"/>
    <property type="match status" value="1"/>
</dbReference>
<dbReference type="EC" id="3.1.-.-" evidence="10 11"/>
<keyword evidence="5 10" id="KW-0547">Nucleotide-binding</keyword>
<keyword evidence="9" id="KW-0239">DNA-directed DNA polymerase</keyword>
<dbReference type="InterPro" id="IPR014013">
    <property type="entry name" value="Helic_SF1/SF2_ATP-bd_DinG/Rad3"/>
</dbReference>
<sequence length="929" mass="107089">MNKTKYAVVDLEMTGSDFDGDNRIIQIGCAFVENGKIVDTFQSKVNPQRPIPAGITKLTGITDEQVQNAPKFNDIVDEVYRKLVDTVFVAHNVEFDFPFLNQELVRSGYPELNIPAVDTVSLSQIVFSFTKGYRLRDLTSYLKIEHDDPHSADSDAIATANLLIAIKKNLQQLPIVTLERLVELGKDLPRQTLSILKDALHENKQNPQKIDVDLMVVDGVALKKPIALQTEHQADEKLVYPRGKREKEQLYNGTLSWRKLQGSIMNFTHQQFSVTEGFKKHVVIEAPTGSGKTLGYLFPLSYIAREQQRKVVVSVPTTILQNQVLAVGRQQLNAILETPMQFAILKGSSNYLNLEAFMKSITHQTLSKDSGLVAMKILVWLTKTDTGDFDEINHHINFSNFVDGIRHHGKTVLNPKSKFFEYDFYRRAMKKLKYADFIITNHRYLALHADEIGESDQQPLLVIDEAQHFPTIVSNMNQKFLDLNELMMETHRLVSRLVMNHKRNLIQATKHQPLAGFHIRRFVNSLEHINTQITEIQQKLFDKFVAPRKKNLYENQPAEIVIKNNVINQMAKHEFHQVVQELANTFIEFDALDRFFKDQELTPEIRDDWAQIKAFQSNLTKFYDAIREITDHLNQNIYWITLGPNHDPGSIRIGKEILDTGEFYRQKIEPFYHKVLLIGGTLFFEHKRSYFLDQFGLHKPETSIRTFRRGVDFENQLDFEVLQSDFTIDYESNQDQYADFLAEAIEALTRDINRQTLVLFNSLETLRNVYNRLHDSDLNESRRIIAQGIHGSKAKIIREFNDEENAILFGAASFWEGVDFPGDRLEYLIVTRLPFRSPEDRMVQFARKNKRSSFMSFVLPDALLTFKQGIGRLIRNSDDTGVAVMLDNRIINKDYGKLFIKQLPSGVNANLGNINEVKERVNNFFNNQE</sequence>
<feature type="binding site" evidence="10">
    <location>
        <begin position="286"/>
        <end position="293"/>
    </location>
    <ligand>
        <name>ATP</name>
        <dbReference type="ChEBI" id="CHEBI:30616"/>
    </ligand>
</feature>
<dbReference type="InterPro" id="IPR006555">
    <property type="entry name" value="ATP-dep_Helicase_C"/>
</dbReference>
<dbReference type="SMART" id="SM00479">
    <property type="entry name" value="EXOIII"/>
    <property type="match status" value="1"/>
</dbReference>
<dbReference type="GO" id="GO:0005829">
    <property type="term" value="C:cytosol"/>
    <property type="evidence" value="ECO:0007669"/>
    <property type="project" value="TreeGrafter"/>
</dbReference>
<dbReference type="Pfam" id="PF00929">
    <property type="entry name" value="RNase_T"/>
    <property type="match status" value="1"/>
</dbReference>
<keyword evidence="8 10" id="KW-0067">ATP-binding</keyword>
<evidence type="ECO:0000313" key="14">
    <source>
        <dbReference type="Proteomes" id="UP000196118"/>
    </source>
</evidence>
<dbReference type="FunFam" id="3.30.420.10:FF:000045">
    <property type="entry name" value="3'-5' exonuclease DinG"/>
    <property type="match status" value="1"/>
</dbReference>